<evidence type="ECO:0000256" key="12">
    <source>
        <dbReference type="ARBA" id="ARBA00022917"/>
    </source>
</evidence>
<dbReference type="Pfam" id="PF03484">
    <property type="entry name" value="B5"/>
    <property type="match status" value="1"/>
</dbReference>
<dbReference type="PANTHER" id="PTHR10947:SF0">
    <property type="entry name" value="PHENYLALANINE--TRNA LIGASE BETA SUBUNIT"/>
    <property type="match status" value="1"/>
</dbReference>
<keyword evidence="7" id="KW-0436">Ligase</keyword>
<comment type="caution">
    <text evidence="17">The sequence shown here is derived from an EMBL/GenBank/DDBJ whole genome shotgun (WGS) entry which is preliminary data.</text>
</comment>
<comment type="subcellular location">
    <subcellularLocation>
        <location evidence="2">Cytoplasm</location>
    </subcellularLocation>
</comment>
<dbReference type="GO" id="GO:0003723">
    <property type="term" value="F:RNA binding"/>
    <property type="evidence" value="ECO:0007669"/>
    <property type="project" value="InterPro"/>
</dbReference>
<evidence type="ECO:0000256" key="6">
    <source>
        <dbReference type="ARBA" id="ARBA00022490"/>
    </source>
</evidence>
<evidence type="ECO:0000256" key="11">
    <source>
        <dbReference type="ARBA" id="ARBA00022842"/>
    </source>
</evidence>
<comment type="subunit">
    <text evidence="4">Tetramer of two alpha and two beta subunits.</text>
</comment>
<dbReference type="EMBL" id="CAKKNE010000003">
    <property type="protein sequence ID" value="CAH0371485.1"/>
    <property type="molecule type" value="Genomic_DNA"/>
</dbReference>
<gene>
    <name evidence="17" type="ORF">PECAL_3P14310</name>
</gene>
<organism evidence="17 18">
    <name type="scientific">Pelagomonas calceolata</name>
    <dbReference type="NCBI Taxonomy" id="35677"/>
    <lineage>
        <taxon>Eukaryota</taxon>
        <taxon>Sar</taxon>
        <taxon>Stramenopiles</taxon>
        <taxon>Ochrophyta</taxon>
        <taxon>Pelagophyceae</taxon>
        <taxon>Pelagomonadales</taxon>
        <taxon>Pelagomonadaceae</taxon>
        <taxon>Pelagomonas</taxon>
    </lineage>
</organism>
<dbReference type="Gene3D" id="3.50.40.10">
    <property type="entry name" value="Phenylalanyl-trna Synthetase, Chain B, domain 3"/>
    <property type="match status" value="1"/>
</dbReference>
<dbReference type="Gene3D" id="3.30.56.10">
    <property type="match status" value="2"/>
</dbReference>
<dbReference type="SUPFAM" id="SSF56037">
    <property type="entry name" value="PheT/TilS domain"/>
    <property type="match status" value="1"/>
</dbReference>
<dbReference type="InterPro" id="IPR040659">
    <property type="entry name" value="PhetRS_B1"/>
</dbReference>
<dbReference type="GO" id="GO:0004826">
    <property type="term" value="F:phenylalanine-tRNA ligase activity"/>
    <property type="evidence" value="ECO:0007669"/>
    <property type="project" value="UniProtKB-EC"/>
</dbReference>
<evidence type="ECO:0000256" key="13">
    <source>
        <dbReference type="ARBA" id="ARBA00023146"/>
    </source>
</evidence>
<dbReference type="FunFam" id="3.30.930.10:FF:000059">
    <property type="entry name" value="phenylalanine--tRNA ligase beta subunit"/>
    <property type="match status" value="1"/>
</dbReference>
<dbReference type="PANTHER" id="PTHR10947">
    <property type="entry name" value="PHENYLALANYL-TRNA SYNTHETASE BETA CHAIN AND LEUCINE-RICH REPEAT-CONTAINING PROTEIN 47"/>
    <property type="match status" value="1"/>
</dbReference>
<keyword evidence="6" id="KW-0963">Cytoplasm</keyword>
<evidence type="ECO:0000256" key="2">
    <source>
        <dbReference type="ARBA" id="ARBA00004496"/>
    </source>
</evidence>
<dbReference type="GO" id="GO:0006432">
    <property type="term" value="P:phenylalanyl-tRNA aminoacylation"/>
    <property type="evidence" value="ECO:0007669"/>
    <property type="project" value="InterPro"/>
</dbReference>
<dbReference type="Pfam" id="PF03483">
    <property type="entry name" value="B3_4"/>
    <property type="match status" value="1"/>
</dbReference>
<keyword evidence="13" id="KW-0030">Aminoacyl-tRNA synthetase</keyword>
<evidence type="ECO:0000313" key="18">
    <source>
        <dbReference type="Proteomes" id="UP000789595"/>
    </source>
</evidence>
<dbReference type="InterPro" id="IPR005146">
    <property type="entry name" value="B3/B4_tRNA-bd"/>
</dbReference>
<evidence type="ECO:0000256" key="9">
    <source>
        <dbReference type="ARBA" id="ARBA00022741"/>
    </source>
</evidence>
<dbReference type="Pfam" id="PF17759">
    <property type="entry name" value="tRNA_synthFbeta"/>
    <property type="match status" value="1"/>
</dbReference>
<dbReference type="GO" id="GO:0005524">
    <property type="term" value="F:ATP binding"/>
    <property type="evidence" value="ECO:0007669"/>
    <property type="project" value="UniProtKB-KW"/>
</dbReference>
<evidence type="ECO:0000256" key="7">
    <source>
        <dbReference type="ARBA" id="ARBA00022598"/>
    </source>
</evidence>
<evidence type="ECO:0000256" key="8">
    <source>
        <dbReference type="ARBA" id="ARBA00022723"/>
    </source>
</evidence>
<comment type="cofactor">
    <cofactor evidence="1">
        <name>Mg(2+)</name>
        <dbReference type="ChEBI" id="CHEBI:18420"/>
    </cofactor>
</comment>
<protein>
    <recommendedName>
        <fullName evidence="5">phenylalanine--tRNA ligase</fullName>
        <ecNumber evidence="5">6.1.1.20</ecNumber>
    </recommendedName>
    <alternativeName>
        <fullName evidence="14">Phenylalanyl-tRNA synthetase beta subunit</fullName>
    </alternativeName>
</protein>
<comment type="catalytic activity">
    <reaction evidence="15">
        <text>tRNA(Phe) + L-phenylalanine + ATP = L-phenylalanyl-tRNA(Phe) + AMP + diphosphate + H(+)</text>
        <dbReference type="Rhea" id="RHEA:19413"/>
        <dbReference type="Rhea" id="RHEA-COMP:9668"/>
        <dbReference type="Rhea" id="RHEA-COMP:9699"/>
        <dbReference type="ChEBI" id="CHEBI:15378"/>
        <dbReference type="ChEBI" id="CHEBI:30616"/>
        <dbReference type="ChEBI" id="CHEBI:33019"/>
        <dbReference type="ChEBI" id="CHEBI:58095"/>
        <dbReference type="ChEBI" id="CHEBI:78442"/>
        <dbReference type="ChEBI" id="CHEBI:78531"/>
        <dbReference type="ChEBI" id="CHEBI:456215"/>
        <dbReference type="EC" id="6.1.1.20"/>
    </reaction>
</comment>
<keyword evidence="10" id="KW-0067">ATP-binding</keyword>
<dbReference type="FunFam" id="3.50.40.10:FF:000002">
    <property type="entry name" value="phenylalanine--tRNA ligase beta subunit"/>
    <property type="match status" value="1"/>
</dbReference>
<evidence type="ECO:0000256" key="15">
    <source>
        <dbReference type="ARBA" id="ARBA00049255"/>
    </source>
</evidence>
<comment type="similarity">
    <text evidence="3">Belongs to the phenylalanyl-tRNA synthetase beta subunit family. Type 2 subfamily.</text>
</comment>
<dbReference type="Gene3D" id="3.30.930.10">
    <property type="entry name" value="Bira Bifunctional Protein, Domain 2"/>
    <property type="match status" value="1"/>
</dbReference>
<dbReference type="SMART" id="SM00873">
    <property type="entry name" value="B3_4"/>
    <property type="match status" value="1"/>
</dbReference>
<keyword evidence="9" id="KW-0547">Nucleotide-binding</keyword>
<evidence type="ECO:0000259" key="16">
    <source>
        <dbReference type="PROSITE" id="PS51483"/>
    </source>
</evidence>
<evidence type="ECO:0000256" key="14">
    <source>
        <dbReference type="ARBA" id="ARBA00033189"/>
    </source>
</evidence>
<keyword evidence="11" id="KW-0460">Magnesium</keyword>
<sequence length="633" mass="70191">MPTVTLDRDHLYERLGKTYTQEEFELLCFEFGVELDDVTSAYQRAKDMNKNLTAKELEKYDQSVEYAIDVPANRYDLLCMEGMARALRIFLGLEKTPSFTLVEPAKRLKMTVESDSTDAIRPFCVCAVLRGVSFEDPRVYNSFIDLQDKLHQNICRRRTLVAIGTHDLDTLQPQFTYRAEPRDSIDFVPLTETEKSWTGRKLLDHYRTAPECKHLKPYTGIIYDSPNYPVIRDSTGQVLSLPPIINGRHSRIQPSTKNVFIECTATDETKANVVCSTVVAMFAEYCGFRVEPVDVEYVKNGVITRTETTPVLAARTMTAPLRDVRGVVGLTDNELTPEAACQLAEKMQLAPARYDATKDEVSVSVPVTRSDILHAVDVAEDIGIAYGYNNIPETLPRTTTTGRPTRLNGFSDLLRDEVARAGYVEVLTHGLCRLDEQFDKLRHDDGKEKAVVLSNPASEEFEIVRTSLLVGALKTLECAKAHSVKEGLKLFEVNDVVHRDDNEDVGALNRRHLVATYTGMTAGFEVIHGLVDRVMTCAQIAPTKAYAGNSLKGYTGSSGSRMYSVEPIDDPTYFPGRCARVMIEESGSKTSVGIFGVVHPEVLKNFGVANPTSALELDVEALAAASSVPPCGC</sequence>
<dbReference type="InterPro" id="IPR045864">
    <property type="entry name" value="aa-tRNA-synth_II/BPL/LPL"/>
</dbReference>
<evidence type="ECO:0000256" key="5">
    <source>
        <dbReference type="ARBA" id="ARBA00012814"/>
    </source>
</evidence>
<dbReference type="InterPro" id="IPR045060">
    <property type="entry name" value="Phe-tRNA-ligase_IIc_bsu"/>
</dbReference>
<dbReference type="AlphaFoldDB" id="A0A8J2WYT6"/>
<dbReference type="InterPro" id="IPR009061">
    <property type="entry name" value="DNA-bd_dom_put_sf"/>
</dbReference>
<accession>A0A8J2WYT6</accession>
<dbReference type="OrthoDB" id="1698572at2759"/>
<dbReference type="EC" id="6.1.1.20" evidence="5"/>
<dbReference type="SUPFAM" id="SSF46955">
    <property type="entry name" value="Putative DNA-binding domain"/>
    <property type="match status" value="2"/>
</dbReference>
<keyword evidence="18" id="KW-1185">Reference proteome</keyword>
<evidence type="ECO:0000256" key="10">
    <source>
        <dbReference type="ARBA" id="ARBA00022840"/>
    </source>
</evidence>
<proteinExistence type="inferred from homology"/>
<evidence type="ECO:0000313" key="17">
    <source>
        <dbReference type="EMBL" id="CAH0371485.1"/>
    </source>
</evidence>
<dbReference type="SMART" id="SM00874">
    <property type="entry name" value="B5"/>
    <property type="match status" value="1"/>
</dbReference>
<dbReference type="InterPro" id="IPR004531">
    <property type="entry name" value="Phe-tRNA-synth_IIc_bsu_arc_euk"/>
</dbReference>
<feature type="domain" description="B5" evidence="16">
    <location>
        <begin position="312"/>
        <end position="393"/>
    </location>
</feature>
<keyword evidence="8" id="KW-0479">Metal-binding</keyword>
<evidence type="ECO:0000256" key="3">
    <source>
        <dbReference type="ARBA" id="ARBA00007438"/>
    </source>
</evidence>
<name>A0A8J2WYT6_9STRA</name>
<evidence type="ECO:0000256" key="1">
    <source>
        <dbReference type="ARBA" id="ARBA00001946"/>
    </source>
</evidence>
<dbReference type="PROSITE" id="PS51483">
    <property type="entry name" value="B5"/>
    <property type="match status" value="1"/>
</dbReference>
<dbReference type="GO" id="GO:0009328">
    <property type="term" value="C:phenylalanine-tRNA ligase complex"/>
    <property type="evidence" value="ECO:0007669"/>
    <property type="project" value="TreeGrafter"/>
</dbReference>
<dbReference type="NCBIfam" id="TIGR00471">
    <property type="entry name" value="pheT_arch"/>
    <property type="match status" value="1"/>
</dbReference>
<dbReference type="Proteomes" id="UP000789595">
    <property type="component" value="Unassembled WGS sequence"/>
</dbReference>
<keyword evidence="12" id="KW-0648">Protein biosynthesis</keyword>
<dbReference type="InterPro" id="IPR020825">
    <property type="entry name" value="Phe-tRNA_synthase-like_B3/B4"/>
</dbReference>
<dbReference type="InterPro" id="IPR005147">
    <property type="entry name" value="tRNA_synthase_B5-dom"/>
</dbReference>
<dbReference type="Pfam" id="PF18262">
    <property type="entry name" value="PhetRS_B1"/>
    <property type="match status" value="1"/>
</dbReference>
<dbReference type="SUPFAM" id="SSF55681">
    <property type="entry name" value="Class II aaRS and biotin synthetases"/>
    <property type="match status" value="1"/>
</dbReference>
<dbReference type="GO" id="GO:0000287">
    <property type="term" value="F:magnesium ion binding"/>
    <property type="evidence" value="ECO:0007669"/>
    <property type="project" value="InterPro"/>
</dbReference>
<dbReference type="CDD" id="cd00769">
    <property type="entry name" value="PheRS_beta_core"/>
    <property type="match status" value="1"/>
</dbReference>
<dbReference type="InterPro" id="IPR041616">
    <property type="entry name" value="PheRS_beta_core"/>
</dbReference>
<evidence type="ECO:0000256" key="4">
    <source>
        <dbReference type="ARBA" id="ARBA00011209"/>
    </source>
</evidence>
<reference evidence="17" key="1">
    <citation type="submission" date="2021-11" db="EMBL/GenBank/DDBJ databases">
        <authorList>
            <consortium name="Genoscope - CEA"/>
            <person name="William W."/>
        </authorList>
    </citation>
    <scope>NUCLEOTIDE SEQUENCE</scope>
</reference>